<reference evidence="3 4" key="1">
    <citation type="journal article" date="2024" name="J Genomics">
        <title>Draft genome sequencing and assembly of Favolaschia claudopus CIRM-BRFM 2984 isolated from oak limbs.</title>
        <authorList>
            <person name="Navarro D."/>
            <person name="Drula E."/>
            <person name="Chaduli D."/>
            <person name="Cazenave R."/>
            <person name="Ahrendt S."/>
            <person name="Wang J."/>
            <person name="Lipzen A."/>
            <person name="Daum C."/>
            <person name="Barry K."/>
            <person name="Grigoriev I.V."/>
            <person name="Favel A."/>
            <person name="Rosso M.N."/>
            <person name="Martin F."/>
        </authorList>
    </citation>
    <scope>NUCLEOTIDE SEQUENCE [LARGE SCALE GENOMIC DNA]</scope>
    <source>
        <strain evidence="3 4">CIRM-BRFM 2984</strain>
    </source>
</reference>
<sequence>MSHTLNLSPLTPLWEDPNIVPLLRSGRLPSPLELKHLEALLFQVDSCIDEDEKHISQLYSQISQLRERVQTLEFNQQILESLSAPIRKTPPELMQQIFELAVDTNEFKDLNSRSSAARISSVCAQWRSIAHATPRIWSGFLIDLDGPKNSMQPFDANKNNSKEFVDSIDRHLQLSRDAELHLNVRATRGPSELCSQILELFAPHASRWRSAKFRVGPISGDTQKRLQVALQTTPRLKSLHIYALQGSVDSGISLDFFESCPELKELSSIQYKPHNGIPWSQLTSIHCAVSHIAKIDAVLDLCPKLRSLSLIVPTAWTLETSSAEIVPKTLPIRTLTIRSRSVPGGKAQSGVQRICNALTLPRLHSLTILSSIYRKYRAIDEPRHEIGYWPQAAVEGMLVRSACKLESIRLEGVPLDTDEAIRLLRLTPHAVKVSLHECPTTDPDDLSDRRIEQVRDDICANHFVTKDLLKDLCVKSKLSGAEATPHLLPRLRCLELKVNESFPLDAYMSMIRTRWPGPDAPRVLPTGVDRLDAVSLVYRTHECDWTDEPDNPDVLLKLKAEGLLVKYSDGCDMHYEYKDKYRPGHSESIDDSESSDEGDED</sequence>
<proteinExistence type="predicted"/>
<dbReference type="Proteomes" id="UP001362999">
    <property type="component" value="Unassembled WGS sequence"/>
</dbReference>
<dbReference type="AlphaFoldDB" id="A0AAW0D977"/>
<evidence type="ECO:0000256" key="2">
    <source>
        <dbReference type="SAM" id="MobiDB-lite"/>
    </source>
</evidence>
<name>A0AAW0D977_9AGAR</name>
<gene>
    <name evidence="3" type="ORF">R3P38DRAFT_3258268</name>
</gene>
<evidence type="ECO:0000256" key="1">
    <source>
        <dbReference type="SAM" id="Coils"/>
    </source>
</evidence>
<comment type="caution">
    <text evidence="3">The sequence shown here is derived from an EMBL/GenBank/DDBJ whole genome shotgun (WGS) entry which is preliminary data.</text>
</comment>
<organism evidence="3 4">
    <name type="scientific">Favolaschia claudopus</name>
    <dbReference type="NCBI Taxonomy" id="2862362"/>
    <lineage>
        <taxon>Eukaryota</taxon>
        <taxon>Fungi</taxon>
        <taxon>Dikarya</taxon>
        <taxon>Basidiomycota</taxon>
        <taxon>Agaricomycotina</taxon>
        <taxon>Agaricomycetes</taxon>
        <taxon>Agaricomycetidae</taxon>
        <taxon>Agaricales</taxon>
        <taxon>Marasmiineae</taxon>
        <taxon>Mycenaceae</taxon>
        <taxon>Favolaschia</taxon>
    </lineage>
</organism>
<protein>
    <submittedName>
        <fullName evidence="3">F-box domain-containing protein</fullName>
    </submittedName>
</protein>
<evidence type="ECO:0000313" key="3">
    <source>
        <dbReference type="EMBL" id="KAK7046930.1"/>
    </source>
</evidence>
<feature type="coiled-coil region" evidence="1">
    <location>
        <begin position="48"/>
        <end position="75"/>
    </location>
</feature>
<evidence type="ECO:0000313" key="4">
    <source>
        <dbReference type="Proteomes" id="UP001362999"/>
    </source>
</evidence>
<dbReference type="Gene3D" id="3.80.10.10">
    <property type="entry name" value="Ribonuclease Inhibitor"/>
    <property type="match status" value="1"/>
</dbReference>
<accession>A0AAW0D977</accession>
<feature type="compositionally biased region" description="Acidic residues" evidence="2">
    <location>
        <begin position="589"/>
        <end position="601"/>
    </location>
</feature>
<dbReference type="EMBL" id="JAWWNJ010000010">
    <property type="protein sequence ID" value="KAK7046930.1"/>
    <property type="molecule type" value="Genomic_DNA"/>
</dbReference>
<feature type="region of interest" description="Disordered" evidence="2">
    <location>
        <begin position="581"/>
        <end position="601"/>
    </location>
</feature>
<dbReference type="SUPFAM" id="SSF52047">
    <property type="entry name" value="RNI-like"/>
    <property type="match status" value="1"/>
</dbReference>
<keyword evidence="1" id="KW-0175">Coiled coil</keyword>
<dbReference type="InterPro" id="IPR032675">
    <property type="entry name" value="LRR_dom_sf"/>
</dbReference>
<keyword evidence="4" id="KW-1185">Reference proteome</keyword>